<dbReference type="PANTHER" id="PTHR43201">
    <property type="entry name" value="ACYL-COA SYNTHETASE"/>
    <property type="match status" value="1"/>
</dbReference>
<dbReference type="GO" id="GO:0006631">
    <property type="term" value="P:fatty acid metabolic process"/>
    <property type="evidence" value="ECO:0007669"/>
    <property type="project" value="TreeGrafter"/>
</dbReference>
<dbReference type="EMBL" id="BLKM01012412">
    <property type="protein sequence ID" value="GFG36326.1"/>
    <property type="molecule type" value="Genomic_DNA"/>
</dbReference>
<dbReference type="InterPro" id="IPR020845">
    <property type="entry name" value="AMP-binding_CS"/>
</dbReference>
<evidence type="ECO:0000256" key="7">
    <source>
        <dbReference type="ARBA" id="ARBA00048277"/>
    </source>
</evidence>
<comment type="catalytic activity">
    <reaction evidence="6">
        <text>octanoate + ATP + CoA = octanoyl-CoA + AMP + diphosphate</text>
        <dbReference type="Rhea" id="RHEA:33631"/>
        <dbReference type="ChEBI" id="CHEBI:25646"/>
        <dbReference type="ChEBI" id="CHEBI:30616"/>
        <dbReference type="ChEBI" id="CHEBI:33019"/>
        <dbReference type="ChEBI" id="CHEBI:57287"/>
        <dbReference type="ChEBI" id="CHEBI:57386"/>
        <dbReference type="ChEBI" id="CHEBI:456215"/>
    </reaction>
</comment>
<evidence type="ECO:0000256" key="1">
    <source>
        <dbReference type="ARBA" id="ARBA00006432"/>
    </source>
</evidence>
<dbReference type="AlphaFoldDB" id="A0A6L2PUY0"/>
<comment type="caution">
    <text evidence="9">The sequence shown here is derived from an EMBL/GenBank/DDBJ whole genome shotgun (WGS) entry which is preliminary data.</text>
</comment>
<feature type="domain" description="AMP-dependent synthetase/ligase" evidence="8">
    <location>
        <begin position="33"/>
        <end position="299"/>
    </location>
</feature>
<proteinExistence type="inferred from homology"/>
<evidence type="ECO:0000256" key="3">
    <source>
        <dbReference type="ARBA" id="ARBA00037247"/>
    </source>
</evidence>
<name>A0A6L2PUY0_COPFO</name>
<comment type="function">
    <text evidence="3">Acyl-CoA synthases catalyze the initial reaction in fatty acid metabolism, by forming a thioester with CoA. Has some preference toward medium-chain substrates. Plays a role in adipocyte differentiation.</text>
</comment>
<dbReference type="Gene3D" id="3.40.50.12780">
    <property type="entry name" value="N-terminal domain of ligase-like"/>
    <property type="match status" value="1"/>
</dbReference>
<evidence type="ECO:0000256" key="2">
    <source>
        <dbReference type="ARBA" id="ARBA00022598"/>
    </source>
</evidence>
<reference evidence="10" key="1">
    <citation type="submission" date="2020-01" db="EMBL/GenBank/DDBJ databases">
        <title>Draft genome sequence of the Termite Coptotermes fromosanus.</title>
        <authorList>
            <person name="Itakura S."/>
            <person name="Yosikawa Y."/>
            <person name="Umezawa K."/>
        </authorList>
    </citation>
    <scope>NUCLEOTIDE SEQUENCE [LARGE SCALE GENOMIC DNA]</scope>
</reference>
<comment type="catalytic activity">
    <reaction evidence="7">
        <text>a medium-chain fatty acid + ATP + CoA = a medium-chain fatty acyl-CoA + AMP + diphosphate</text>
        <dbReference type="Rhea" id="RHEA:48340"/>
        <dbReference type="ChEBI" id="CHEBI:30616"/>
        <dbReference type="ChEBI" id="CHEBI:33019"/>
        <dbReference type="ChEBI" id="CHEBI:57287"/>
        <dbReference type="ChEBI" id="CHEBI:59558"/>
        <dbReference type="ChEBI" id="CHEBI:90546"/>
        <dbReference type="ChEBI" id="CHEBI:456215"/>
        <dbReference type="EC" id="6.2.1.2"/>
    </reaction>
</comment>
<dbReference type="GO" id="GO:0031956">
    <property type="term" value="F:medium-chain fatty acid-CoA ligase activity"/>
    <property type="evidence" value="ECO:0007669"/>
    <property type="project" value="UniProtKB-EC"/>
</dbReference>
<comment type="similarity">
    <text evidence="1">Belongs to the ATP-dependent AMP-binding enzyme family.</text>
</comment>
<dbReference type="OrthoDB" id="10253115at2759"/>
<evidence type="ECO:0000313" key="10">
    <source>
        <dbReference type="Proteomes" id="UP000502823"/>
    </source>
</evidence>
<evidence type="ECO:0000259" key="8">
    <source>
        <dbReference type="Pfam" id="PF00501"/>
    </source>
</evidence>
<sequence>MYKECCTQKLSYWHNTGTEPLSCLTLGQLIDIAVERWGDKVAFVSLYQGHSITYREARDKADCLAAGLLQLGLSRGERLGIWGQNSTEWFISRLAASRAGLTAVQIDPAYVAPQLLHSINKVDIKALICAEFYKTNSCYQILRAVIPELDGYPESGAEIKGSKTPSLKTLVIMSDTYYRGAYRINDVIASARPETLKRIQELQTKIRHDEPCAIQFSSGTTGSPKAVVLSHHNIVNNSMLLGKPLKIDMKEAKITVVTQFCHTAGITLGIILGLCHGITLIIPAPVFDARKTLEAIVQEK</sequence>
<dbReference type="PANTHER" id="PTHR43201:SF5">
    <property type="entry name" value="MEDIUM-CHAIN ACYL-COA LIGASE ACSF2, MITOCHONDRIAL"/>
    <property type="match status" value="1"/>
</dbReference>
<accession>A0A6L2PUY0</accession>
<dbReference type="InterPro" id="IPR042099">
    <property type="entry name" value="ANL_N_sf"/>
</dbReference>
<dbReference type="EC" id="6.2.1.2" evidence="4"/>
<dbReference type="InterPro" id="IPR000873">
    <property type="entry name" value="AMP-dep_synth/lig_dom"/>
</dbReference>
<evidence type="ECO:0000256" key="5">
    <source>
        <dbReference type="ARBA" id="ARBA00039638"/>
    </source>
</evidence>
<dbReference type="SUPFAM" id="SSF56801">
    <property type="entry name" value="Acetyl-CoA synthetase-like"/>
    <property type="match status" value="1"/>
</dbReference>
<evidence type="ECO:0000256" key="4">
    <source>
        <dbReference type="ARBA" id="ARBA00039009"/>
    </source>
</evidence>
<dbReference type="Proteomes" id="UP000502823">
    <property type="component" value="Unassembled WGS sequence"/>
</dbReference>
<evidence type="ECO:0000313" key="9">
    <source>
        <dbReference type="EMBL" id="GFG36326.1"/>
    </source>
</evidence>
<protein>
    <recommendedName>
        <fullName evidence="5">Medium-chain acyl-CoA ligase ACSF2, mitochondrial</fullName>
        <ecNumber evidence="4">6.2.1.2</ecNumber>
    </recommendedName>
</protein>
<gene>
    <name evidence="9" type="ORF">Cfor_05945</name>
</gene>
<organism evidence="9 10">
    <name type="scientific">Coptotermes formosanus</name>
    <name type="common">Formosan subterranean termite</name>
    <dbReference type="NCBI Taxonomy" id="36987"/>
    <lineage>
        <taxon>Eukaryota</taxon>
        <taxon>Metazoa</taxon>
        <taxon>Ecdysozoa</taxon>
        <taxon>Arthropoda</taxon>
        <taxon>Hexapoda</taxon>
        <taxon>Insecta</taxon>
        <taxon>Pterygota</taxon>
        <taxon>Neoptera</taxon>
        <taxon>Polyneoptera</taxon>
        <taxon>Dictyoptera</taxon>
        <taxon>Blattodea</taxon>
        <taxon>Blattoidea</taxon>
        <taxon>Termitoidae</taxon>
        <taxon>Rhinotermitidae</taxon>
        <taxon>Coptotermes</taxon>
    </lineage>
</organism>
<evidence type="ECO:0000256" key="6">
    <source>
        <dbReference type="ARBA" id="ARBA00047319"/>
    </source>
</evidence>
<dbReference type="PROSITE" id="PS00455">
    <property type="entry name" value="AMP_BINDING"/>
    <property type="match status" value="1"/>
</dbReference>
<dbReference type="InParanoid" id="A0A6L2PUY0"/>
<keyword evidence="10" id="KW-1185">Reference proteome</keyword>
<keyword evidence="2" id="KW-0436">Ligase</keyword>
<dbReference type="Pfam" id="PF00501">
    <property type="entry name" value="AMP-binding"/>
    <property type="match status" value="1"/>
</dbReference>